<keyword evidence="4" id="KW-1185">Reference proteome</keyword>
<accession>A0AAE0SMF9</accession>
<keyword evidence="2" id="KW-0812">Transmembrane</keyword>
<dbReference type="AlphaFoldDB" id="A0AAE0SMF9"/>
<evidence type="ECO:0000256" key="2">
    <source>
        <dbReference type="SAM" id="Phobius"/>
    </source>
</evidence>
<dbReference type="EMBL" id="JAEAOA010002211">
    <property type="protein sequence ID" value="KAK3594787.1"/>
    <property type="molecule type" value="Genomic_DNA"/>
</dbReference>
<sequence>MILNIGLHDNLILILKFSHTIIDSASAETTTKLHEHDSGSATNGSATTIAFAFAGTVGFAVIFFSIVACVRSKRCMQRTVVESHCQLQTQSQPPSRPTNERILLIFCRRIFVRRSSVPPDMENVTSNPELNPYIPQTGRYAYDQDPVISVEPPPYTPVSPSVPPPPYSE</sequence>
<feature type="compositionally biased region" description="Pro residues" evidence="1">
    <location>
        <begin position="151"/>
        <end position="169"/>
    </location>
</feature>
<reference evidence="3" key="3">
    <citation type="submission" date="2023-05" db="EMBL/GenBank/DDBJ databases">
        <authorList>
            <person name="Smith C.H."/>
        </authorList>
    </citation>
    <scope>NUCLEOTIDE SEQUENCE</scope>
    <source>
        <strain evidence="3">CHS0354</strain>
        <tissue evidence="3">Mantle</tissue>
    </source>
</reference>
<feature type="region of interest" description="Disordered" evidence="1">
    <location>
        <begin position="145"/>
        <end position="169"/>
    </location>
</feature>
<dbReference type="Proteomes" id="UP001195483">
    <property type="component" value="Unassembled WGS sequence"/>
</dbReference>
<comment type="caution">
    <text evidence="3">The sequence shown here is derived from an EMBL/GenBank/DDBJ whole genome shotgun (WGS) entry which is preliminary data.</text>
</comment>
<organism evidence="3 4">
    <name type="scientific">Potamilus streckersoni</name>
    <dbReference type="NCBI Taxonomy" id="2493646"/>
    <lineage>
        <taxon>Eukaryota</taxon>
        <taxon>Metazoa</taxon>
        <taxon>Spiralia</taxon>
        <taxon>Lophotrochozoa</taxon>
        <taxon>Mollusca</taxon>
        <taxon>Bivalvia</taxon>
        <taxon>Autobranchia</taxon>
        <taxon>Heteroconchia</taxon>
        <taxon>Palaeoheterodonta</taxon>
        <taxon>Unionida</taxon>
        <taxon>Unionoidea</taxon>
        <taxon>Unionidae</taxon>
        <taxon>Ambleminae</taxon>
        <taxon>Lampsilini</taxon>
        <taxon>Potamilus</taxon>
    </lineage>
</organism>
<reference evidence="3" key="1">
    <citation type="journal article" date="2021" name="Genome Biol. Evol.">
        <title>A High-Quality Reference Genome for a Parasitic Bivalve with Doubly Uniparental Inheritance (Bivalvia: Unionida).</title>
        <authorList>
            <person name="Smith C.H."/>
        </authorList>
    </citation>
    <scope>NUCLEOTIDE SEQUENCE</scope>
    <source>
        <strain evidence="3">CHS0354</strain>
    </source>
</reference>
<reference evidence="3" key="2">
    <citation type="journal article" date="2021" name="Genome Biol. Evol.">
        <title>Developing a high-quality reference genome for a parasitic bivalve with doubly uniparental inheritance (Bivalvia: Unionida).</title>
        <authorList>
            <person name="Smith C.H."/>
        </authorList>
    </citation>
    <scope>NUCLEOTIDE SEQUENCE</scope>
    <source>
        <strain evidence="3">CHS0354</strain>
        <tissue evidence="3">Mantle</tissue>
    </source>
</reference>
<keyword evidence="2" id="KW-0472">Membrane</keyword>
<protein>
    <submittedName>
        <fullName evidence="3">Uncharacterized protein</fullName>
    </submittedName>
</protein>
<evidence type="ECO:0000256" key="1">
    <source>
        <dbReference type="SAM" id="MobiDB-lite"/>
    </source>
</evidence>
<feature type="transmembrane region" description="Helical" evidence="2">
    <location>
        <begin position="49"/>
        <end position="70"/>
    </location>
</feature>
<keyword evidence="2" id="KW-1133">Transmembrane helix</keyword>
<gene>
    <name evidence="3" type="ORF">CHS0354_037795</name>
</gene>
<proteinExistence type="predicted"/>
<name>A0AAE0SMF9_9BIVA</name>
<evidence type="ECO:0000313" key="4">
    <source>
        <dbReference type="Proteomes" id="UP001195483"/>
    </source>
</evidence>
<evidence type="ECO:0000313" key="3">
    <source>
        <dbReference type="EMBL" id="KAK3594787.1"/>
    </source>
</evidence>